<evidence type="ECO:0000259" key="1">
    <source>
        <dbReference type="PROSITE" id="PS50197"/>
    </source>
</evidence>
<gene>
    <name evidence="2" type="ORF">M0811_14633</name>
</gene>
<dbReference type="InterPro" id="IPR036372">
    <property type="entry name" value="BEACH_dom_sf"/>
</dbReference>
<proteinExistence type="predicted"/>
<comment type="caution">
    <text evidence="2">The sequence shown here is derived from an EMBL/GenBank/DDBJ whole genome shotgun (WGS) entry which is preliminary data.</text>
</comment>
<name>A0A9Q0RGS5_ANAIG</name>
<sequence>MGFGNYQKSSSTQKWVNGKISNFEYLMILNSMAGRTYNDLTQYPVFPWVIADYENETINLKDSKIYRDLSKPMGSTWRESSQ</sequence>
<evidence type="ECO:0000313" key="3">
    <source>
        <dbReference type="Proteomes" id="UP001149090"/>
    </source>
</evidence>
<dbReference type="OrthoDB" id="26681at2759"/>
<dbReference type="SUPFAM" id="SSF81837">
    <property type="entry name" value="BEACH domain"/>
    <property type="match status" value="1"/>
</dbReference>
<dbReference type="Pfam" id="PF02138">
    <property type="entry name" value="Beach"/>
    <property type="match status" value="1"/>
</dbReference>
<dbReference type="Gene3D" id="1.10.1540.10">
    <property type="entry name" value="BEACH domain"/>
    <property type="match status" value="1"/>
</dbReference>
<protein>
    <submittedName>
        <fullName evidence="2">Neurobeachin</fullName>
    </submittedName>
</protein>
<reference evidence="2" key="1">
    <citation type="submission" date="2022-10" db="EMBL/GenBank/DDBJ databases">
        <title>Novel sulphate-reducing endosymbionts in the free-living metamonad Anaeramoeba.</title>
        <authorList>
            <person name="Jerlstrom-Hultqvist J."/>
            <person name="Cepicka I."/>
            <person name="Gallot-Lavallee L."/>
            <person name="Salas-Leiva D."/>
            <person name="Curtis B.A."/>
            <person name="Zahonova K."/>
            <person name="Pipaliya S."/>
            <person name="Dacks J."/>
            <person name="Roger A.J."/>
        </authorList>
    </citation>
    <scope>NUCLEOTIDE SEQUENCE</scope>
    <source>
        <strain evidence="2">BMAN</strain>
    </source>
</reference>
<dbReference type="PROSITE" id="PS50197">
    <property type="entry name" value="BEACH"/>
    <property type="match status" value="1"/>
</dbReference>
<feature type="domain" description="BEACH" evidence="1">
    <location>
        <begin position="1"/>
        <end position="82"/>
    </location>
</feature>
<dbReference type="Proteomes" id="UP001149090">
    <property type="component" value="Unassembled WGS sequence"/>
</dbReference>
<accession>A0A9Q0RGS5</accession>
<keyword evidence="3" id="KW-1185">Reference proteome</keyword>
<evidence type="ECO:0000313" key="2">
    <source>
        <dbReference type="EMBL" id="KAJ5079063.1"/>
    </source>
</evidence>
<organism evidence="2 3">
    <name type="scientific">Anaeramoeba ignava</name>
    <name type="common">Anaerobic marine amoeba</name>
    <dbReference type="NCBI Taxonomy" id="1746090"/>
    <lineage>
        <taxon>Eukaryota</taxon>
        <taxon>Metamonada</taxon>
        <taxon>Anaeramoebidae</taxon>
        <taxon>Anaeramoeba</taxon>
    </lineage>
</organism>
<dbReference type="PANTHER" id="PTHR13743">
    <property type="entry name" value="BEIGE/BEACH-RELATED"/>
    <property type="match status" value="1"/>
</dbReference>
<dbReference type="InterPro" id="IPR000409">
    <property type="entry name" value="BEACH_dom"/>
</dbReference>
<dbReference type="AlphaFoldDB" id="A0A9Q0RGS5"/>
<dbReference type="SMART" id="SM01026">
    <property type="entry name" value="Beach"/>
    <property type="match status" value="1"/>
</dbReference>
<dbReference type="EMBL" id="JAPDFW010000041">
    <property type="protein sequence ID" value="KAJ5079063.1"/>
    <property type="molecule type" value="Genomic_DNA"/>
</dbReference>
<dbReference type="InterPro" id="IPR050865">
    <property type="entry name" value="BEACH_Domain"/>
</dbReference>